<feature type="transmembrane region" description="Helical" evidence="1">
    <location>
        <begin position="156"/>
        <end position="178"/>
    </location>
</feature>
<feature type="transmembrane region" description="Helical" evidence="1">
    <location>
        <begin position="232"/>
        <end position="256"/>
    </location>
</feature>
<dbReference type="EMBL" id="WUMV01000003">
    <property type="protein sequence ID" value="MXN64634.1"/>
    <property type="molecule type" value="Genomic_DNA"/>
</dbReference>
<keyword evidence="1" id="KW-0472">Membrane</keyword>
<proteinExistence type="predicted"/>
<evidence type="ECO:0000313" key="3">
    <source>
        <dbReference type="EMBL" id="MXN64634.1"/>
    </source>
</evidence>
<dbReference type="Proteomes" id="UP000433101">
    <property type="component" value="Unassembled WGS sequence"/>
</dbReference>
<comment type="caution">
    <text evidence="3">The sequence shown here is derived from an EMBL/GenBank/DDBJ whole genome shotgun (WGS) entry which is preliminary data.</text>
</comment>
<dbReference type="RefSeq" id="WP_160774896.1">
    <property type="nucleotide sequence ID" value="NZ_WUMV01000003.1"/>
</dbReference>
<keyword evidence="4" id="KW-1185">Reference proteome</keyword>
<sequence>MTPADNDREIDTSKWWAKPKQALMLALLFFPMTFVTVTVNYWIYRARSEYIERHPDLAARKPPTISRAISDPAIGEPFAFWISTSAVFTVLAMIPVAWLYWRSARAIDAGSPGTRRVLNLSALLLVMLQATAAVGMVILSQYTFPSFNEQHMLGSYTFFISQSLAVLVMGFACGCIALQKPVTDALAEKRGVNPRISRLRAPLAVACFAAALAYLGLFVLKDAGLGAARPLVYRAYVLLEPTLISAYLVVFGTYYIDLVTNLRLSALRHPRAAT</sequence>
<reference evidence="3 4" key="1">
    <citation type="submission" date="2019-12" db="EMBL/GenBank/DDBJ databases">
        <authorList>
            <person name="Li M."/>
        </authorList>
    </citation>
    <scope>NUCLEOTIDE SEQUENCE [LARGE SCALE GENOMIC DNA]</scope>
    <source>
        <strain evidence="3 4">GBMRC 2046</strain>
    </source>
</reference>
<feature type="transmembrane region" description="Helical" evidence="1">
    <location>
        <begin position="78"/>
        <end position="101"/>
    </location>
</feature>
<accession>A0A7X3S7E3</accession>
<feature type="transmembrane region" description="Helical" evidence="1">
    <location>
        <begin position="22"/>
        <end position="44"/>
    </location>
</feature>
<evidence type="ECO:0000256" key="1">
    <source>
        <dbReference type="SAM" id="Phobius"/>
    </source>
</evidence>
<evidence type="ECO:0000259" key="2">
    <source>
        <dbReference type="Pfam" id="PF10277"/>
    </source>
</evidence>
<feature type="transmembrane region" description="Helical" evidence="1">
    <location>
        <begin position="199"/>
        <end position="220"/>
    </location>
</feature>
<feature type="domain" description="CWH43-like N-terminal" evidence="2">
    <location>
        <begin position="23"/>
        <end position="258"/>
    </location>
</feature>
<evidence type="ECO:0000313" key="4">
    <source>
        <dbReference type="Proteomes" id="UP000433101"/>
    </source>
</evidence>
<keyword evidence="1" id="KW-0812">Transmembrane</keyword>
<gene>
    <name evidence="3" type="ORF">GR183_06935</name>
</gene>
<name>A0A7X3S7E3_9HYPH</name>
<protein>
    <recommendedName>
        <fullName evidence="2">CWH43-like N-terminal domain-containing protein</fullName>
    </recommendedName>
</protein>
<dbReference type="Pfam" id="PF10277">
    <property type="entry name" value="Frag1"/>
    <property type="match status" value="1"/>
</dbReference>
<dbReference type="AlphaFoldDB" id="A0A7X3S7E3"/>
<organism evidence="3 4">
    <name type="scientific">Stappia sediminis</name>
    <dbReference type="NCBI Taxonomy" id="2692190"/>
    <lineage>
        <taxon>Bacteria</taxon>
        <taxon>Pseudomonadati</taxon>
        <taxon>Pseudomonadota</taxon>
        <taxon>Alphaproteobacteria</taxon>
        <taxon>Hyphomicrobiales</taxon>
        <taxon>Stappiaceae</taxon>
        <taxon>Stappia</taxon>
    </lineage>
</organism>
<keyword evidence="1" id="KW-1133">Transmembrane helix</keyword>
<feature type="transmembrane region" description="Helical" evidence="1">
    <location>
        <begin position="122"/>
        <end position="144"/>
    </location>
</feature>
<dbReference type="InterPro" id="IPR019402">
    <property type="entry name" value="CWH43_N"/>
</dbReference>